<dbReference type="SUPFAM" id="SSF46785">
    <property type="entry name" value="Winged helix' DNA-binding domain"/>
    <property type="match status" value="1"/>
</dbReference>
<evidence type="ECO:0000259" key="1">
    <source>
        <dbReference type="Pfam" id="PF25213"/>
    </source>
</evidence>
<dbReference type="Proteomes" id="UP000271222">
    <property type="component" value="Unassembled WGS sequence"/>
</dbReference>
<dbReference type="RefSeq" id="WP_081049892.1">
    <property type="nucleotide sequence ID" value="NZ_JAAWVG010000001.1"/>
</dbReference>
<dbReference type="Gene3D" id="1.10.10.10">
    <property type="entry name" value="Winged helix-like DNA-binding domain superfamily/Winged helix DNA-binding domain"/>
    <property type="match status" value="1"/>
</dbReference>
<protein>
    <submittedName>
        <fullName evidence="2">Transcriptional regulator</fullName>
    </submittedName>
</protein>
<dbReference type="AlphaFoldDB" id="A0A454TZB2"/>
<name>A0A454TZB2_9RALS</name>
<proteinExistence type="predicted"/>
<gene>
    <name evidence="2" type="ORF">EGA29_00235</name>
</gene>
<dbReference type="Pfam" id="PF25213">
    <property type="entry name" value="HVO_A0261_N"/>
    <property type="match status" value="1"/>
</dbReference>
<reference evidence="2 3" key="1">
    <citation type="submission" date="2018-10" db="EMBL/GenBank/DDBJ databases">
        <title>Draft Genome Sequence of Ralstonia pseudosolanacearum (R. solanacearum phylotype I) Strain Tg03 Isolated from Luffa cylindrica in China.</title>
        <authorList>
            <person name="Yuan G.-Q."/>
            <person name="Li Q.-Q."/>
            <person name="Zhang Y.-W."/>
        </authorList>
    </citation>
    <scope>NUCLEOTIDE SEQUENCE [LARGE SCALE GENOMIC DNA]</scope>
    <source>
        <strain evidence="2 3">Tg03</strain>
    </source>
</reference>
<dbReference type="InterPro" id="IPR057527">
    <property type="entry name" value="HVO_A0261-like_N"/>
</dbReference>
<evidence type="ECO:0000313" key="3">
    <source>
        <dbReference type="Proteomes" id="UP000271222"/>
    </source>
</evidence>
<sequence>MPKRIPLHRVLEDMRALSMVLLRERRFASHAGDVLLLIGVAIGDLEAKPMTAYKLADYVGMPRGTVLRRLAMLRRAGLVDKDGRRYTLTGEGRRRAARA</sequence>
<dbReference type="OrthoDB" id="8233842at2"/>
<dbReference type="InterPro" id="IPR036388">
    <property type="entry name" value="WH-like_DNA-bd_sf"/>
</dbReference>
<dbReference type="InterPro" id="IPR036390">
    <property type="entry name" value="WH_DNA-bd_sf"/>
</dbReference>
<feature type="domain" description="HVO-A0261-like N-terminal" evidence="1">
    <location>
        <begin position="44"/>
        <end position="96"/>
    </location>
</feature>
<comment type="caution">
    <text evidence="2">The sequence shown here is derived from an EMBL/GenBank/DDBJ whole genome shotgun (WGS) entry which is preliminary data.</text>
</comment>
<evidence type="ECO:0000313" key="2">
    <source>
        <dbReference type="EMBL" id="RNM11258.1"/>
    </source>
</evidence>
<dbReference type="EMBL" id="RJTL01000001">
    <property type="protein sequence ID" value="RNM11258.1"/>
    <property type="molecule type" value="Genomic_DNA"/>
</dbReference>
<organism evidence="2 3">
    <name type="scientific">Ralstonia pseudosolanacearum</name>
    <dbReference type="NCBI Taxonomy" id="1310165"/>
    <lineage>
        <taxon>Bacteria</taxon>
        <taxon>Pseudomonadati</taxon>
        <taxon>Pseudomonadota</taxon>
        <taxon>Betaproteobacteria</taxon>
        <taxon>Burkholderiales</taxon>
        <taxon>Burkholderiaceae</taxon>
        <taxon>Ralstonia</taxon>
        <taxon>Ralstonia solanacearum species complex</taxon>
    </lineage>
</organism>
<accession>A0A454TZB2</accession>